<dbReference type="AlphaFoldDB" id="A0A6J7L9U1"/>
<protein>
    <submittedName>
        <fullName evidence="1">Unannotated protein</fullName>
    </submittedName>
</protein>
<reference evidence="1" key="1">
    <citation type="submission" date="2020-05" db="EMBL/GenBank/DDBJ databases">
        <authorList>
            <person name="Chiriac C."/>
            <person name="Salcher M."/>
            <person name="Ghai R."/>
            <person name="Kavagutti S V."/>
        </authorList>
    </citation>
    <scope>NUCLEOTIDE SEQUENCE</scope>
</reference>
<name>A0A6J7L9U1_9ZZZZ</name>
<accession>A0A6J7L9U1</accession>
<organism evidence="1">
    <name type="scientific">freshwater metagenome</name>
    <dbReference type="NCBI Taxonomy" id="449393"/>
    <lineage>
        <taxon>unclassified sequences</taxon>
        <taxon>metagenomes</taxon>
        <taxon>ecological metagenomes</taxon>
    </lineage>
</organism>
<dbReference type="EMBL" id="CAFBNF010000382">
    <property type="protein sequence ID" value="CAB4964807.1"/>
    <property type="molecule type" value="Genomic_DNA"/>
</dbReference>
<sequence length="175" mass="18557">MNSPRPRLVRSAAIASAAAVGLVPIAASAADAAPADAKPKAPSEKTKLPICAPATDTLASPQFYGTKVTVGFFDGVKSDGRVNNVKAGAEKELEFRVEDSTNECVIDDPSIPWSSSTEVSCDDLTPLADVVYGVFTSVTFDAREKHFEAVWFVPEGKNRCFTVTTGGISALFRTR</sequence>
<proteinExistence type="predicted"/>
<evidence type="ECO:0000313" key="1">
    <source>
        <dbReference type="EMBL" id="CAB4964807.1"/>
    </source>
</evidence>
<gene>
    <name evidence="1" type="ORF">UFOPK3773_02304</name>
</gene>